<dbReference type="Proteomes" id="UP001149074">
    <property type="component" value="Unassembled WGS sequence"/>
</dbReference>
<organism evidence="2 3">
    <name type="scientific">Penicillium argentinense</name>
    <dbReference type="NCBI Taxonomy" id="1131581"/>
    <lineage>
        <taxon>Eukaryota</taxon>
        <taxon>Fungi</taxon>
        <taxon>Dikarya</taxon>
        <taxon>Ascomycota</taxon>
        <taxon>Pezizomycotina</taxon>
        <taxon>Eurotiomycetes</taxon>
        <taxon>Eurotiomycetidae</taxon>
        <taxon>Eurotiales</taxon>
        <taxon>Aspergillaceae</taxon>
        <taxon>Penicillium</taxon>
    </lineage>
</organism>
<dbReference type="AlphaFoldDB" id="A0A9W9EWK5"/>
<keyword evidence="3" id="KW-1185">Reference proteome</keyword>
<evidence type="ECO:0000256" key="1">
    <source>
        <dbReference type="SAM" id="MobiDB-lite"/>
    </source>
</evidence>
<dbReference type="OrthoDB" id="5596422at2759"/>
<feature type="compositionally biased region" description="Polar residues" evidence="1">
    <location>
        <begin position="43"/>
        <end position="62"/>
    </location>
</feature>
<dbReference type="RefSeq" id="XP_056471211.1">
    <property type="nucleotide sequence ID" value="XM_056620405.1"/>
</dbReference>
<name>A0A9W9EWK5_9EURO</name>
<evidence type="ECO:0000313" key="2">
    <source>
        <dbReference type="EMBL" id="KAJ5089229.1"/>
    </source>
</evidence>
<feature type="region of interest" description="Disordered" evidence="1">
    <location>
        <begin position="1"/>
        <end position="103"/>
    </location>
</feature>
<reference evidence="2" key="1">
    <citation type="submission" date="2022-11" db="EMBL/GenBank/DDBJ databases">
        <authorList>
            <person name="Petersen C."/>
        </authorList>
    </citation>
    <scope>NUCLEOTIDE SEQUENCE</scope>
    <source>
        <strain evidence="2">IBT 30761</strain>
    </source>
</reference>
<reference evidence="2" key="2">
    <citation type="journal article" date="2023" name="IMA Fungus">
        <title>Comparative genomic study of the Penicillium genus elucidates a diverse pangenome and 15 lateral gene transfer events.</title>
        <authorList>
            <person name="Petersen C."/>
            <person name="Sorensen T."/>
            <person name="Nielsen M.R."/>
            <person name="Sondergaard T.E."/>
            <person name="Sorensen J.L."/>
            <person name="Fitzpatrick D.A."/>
            <person name="Frisvad J.C."/>
            <person name="Nielsen K.L."/>
        </authorList>
    </citation>
    <scope>NUCLEOTIDE SEQUENCE</scope>
    <source>
        <strain evidence="2">IBT 30761</strain>
    </source>
</reference>
<dbReference type="EMBL" id="JAPQKI010000009">
    <property type="protein sequence ID" value="KAJ5089229.1"/>
    <property type="molecule type" value="Genomic_DNA"/>
</dbReference>
<comment type="caution">
    <text evidence="2">The sequence shown here is derived from an EMBL/GenBank/DDBJ whole genome shotgun (WGS) entry which is preliminary data.</text>
</comment>
<gene>
    <name evidence="2" type="ORF">N7532_007913</name>
</gene>
<protein>
    <submittedName>
        <fullName evidence="2">Uncharacterized protein</fullName>
    </submittedName>
</protein>
<dbReference type="GeneID" id="81359384"/>
<accession>A0A9W9EWK5</accession>
<sequence length="545" mass="60659">MADHLASTPLTAKRIGVARSRSVSSPPSYPRIPRRSSSLSTSVHSINLDDQASSTRTPSLGATSHIEVARKRQHERGYTPATSNIQYSSMDDPFNDSMAPDTPTKFKTLDKKLKRQKSHILTTRWSSGSYTASLPDLLMGTDTSSVEMNPPPEITQSSKGHQPRENSQYICPMDLPVAFLDVEMTMNRSQIGFGAERLQASIHVSGDVTSVPLPESSVLAPLDVIILLDNLPQALTQYNLASSILAKNTTLNLDRIAVGYVDGEATNSFQLLLPLGFHSVDDVRSALNVFANRAQTKDSTPPIREAIQQVSKIFSSCSRTALCHIFFITATRYPGLEVPWVDQAIGFHTITPHAYFPLKHANSQPGWHIPYDIGTRQTKYTGNHFVRRVARVMRHIRCGIRPGELLNVKVLLTSGSGCQIEPTTSMYQIPSLRPGETWRLPIDIAVPKAFPHKYEEELREFPSLVMESIVGINKFLVGWAEDVTQQVLTVHTEYRHSLIPSKGVVRLQNHVTIIRSRHTSRTLEQNWRDTGMSVQPGERFVLDPA</sequence>
<feature type="compositionally biased region" description="Polar residues" evidence="1">
    <location>
        <begin position="80"/>
        <end position="89"/>
    </location>
</feature>
<proteinExistence type="predicted"/>
<evidence type="ECO:0000313" key="3">
    <source>
        <dbReference type="Proteomes" id="UP001149074"/>
    </source>
</evidence>